<dbReference type="EMBL" id="BLLF01005035">
    <property type="protein sequence ID" value="GFH30637.1"/>
    <property type="molecule type" value="Genomic_DNA"/>
</dbReference>
<reference evidence="1 2" key="1">
    <citation type="submission" date="2020-02" db="EMBL/GenBank/DDBJ databases">
        <title>Draft genome sequence of Haematococcus lacustris strain NIES-144.</title>
        <authorList>
            <person name="Morimoto D."/>
            <person name="Nakagawa S."/>
            <person name="Yoshida T."/>
            <person name="Sawayama S."/>
        </authorList>
    </citation>
    <scope>NUCLEOTIDE SEQUENCE [LARGE SCALE GENOMIC DNA]</scope>
    <source>
        <strain evidence="1 2">NIES-144</strain>
    </source>
</reference>
<comment type="caution">
    <text evidence="1">The sequence shown here is derived from an EMBL/GenBank/DDBJ whole genome shotgun (WGS) entry which is preliminary data.</text>
</comment>
<protein>
    <submittedName>
        <fullName evidence="1">Uncharacterized protein</fullName>
    </submittedName>
</protein>
<gene>
    <name evidence="1" type="ORF">HaLaN_29524</name>
</gene>
<keyword evidence="2" id="KW-1185">Reference proteome</keyword>
<dbReference type="AlphaFoldDB" id="A0A6A0AFK9"/>
<proteinExistence type="predicted"/>
<evidence type="ECO:0000313" key="2">
    <source>
        <dbReference type="Proteomes" id="UP000485058"/>
    </source>
</evidence>
<accession>A0A6A0AFK9</accession>
<name>A0A6A0AFK9_HAELA</name>
<organism evidence="1 2">
    <name type="scientific">Haematococcus lacustris</name>
    <name type="common">Green alga</name>
    <name type="synonym">Haematococcus pluvialis</name>
    <dbReference type="NCBI Taxonomy" id="44745"/>
    <lineage>
        <taxon>Eukaryota</taxon>
        <taxon>Viridiplantae</taxon>
        <taxon>Chlorophyta</taxon>
        <taxon>core chlorophytes</taxon>
        <taxon>Chlorophyceae</taxon>
        <taxon>CS clade</taxon>
        <taxon>Chlamydomonadales</taxon>
        <taxon>Haematococcaceae</taxon>
        <taxon>Haematococcus</taxon>
    </lineage>
</organism>
<sequence length="319" mass="33434">MQRVAARLTLTVLYTGGGSIGIMPCRGVAAKRTPPSQASVCGGKGIEMSAVDLVSFPNPAGAFLRSAIVNWSVRREHAFSTGRRVTGWVRCSAEYLPCVKTSNGVRGVVALGGVDIPTLFVTVIDLCLLVGGCGRHQVSMENMQGCPWHFCDSQLVMQGCSGQGWQVVVGLGAMSIVSLHVSMVSWHLCDSQLVMQGCSGQGWQVVAGAAGQHGKHVRVSPAAAWAGHGAVHPLFGCCGCVGAWCGAAGQHVKHASVALGTGARTSVDAADTFLGELGNSVPVPSVWLSYGVLQSLRLLGFVVDLVVAYRHWHFRVSSI</sequence>
<dbReference type="Proteomes" id="UP000485058">
    <property type="component" value="Unassembled WGS sequence"/>
</dbReference>
<evidence type="ECO:0000313" key="1">
    <source>
        <dbReference type="EMBL" id="GFH30637.1"/>
    </source>
</evidence>